<dbReference type="Pfam" id="PF00005">
    <property type="entry name" value="ABC_tran"/>
    <property type="match status" value="1"/>
</dbReference>
<dbReference type="SUPFAM" id="SSF52540">
    <property type="entry name" value="P-loop containing nucleoside triphosphate hydrolases"/>
    <property type="match status" value="1"/>
</dbReference>
<dbReference type="GO" id="GO:0005319">
    <property type="term" value="F:lipid transporter activity"/>
    <property type="evidence" value="ECO:0007669"/>
    <property type="project" value="TreeGrafter"/>
</dbReference>
<dbReference type="InterPro" id="IPR026082">
    <property type="entry name" value="ABCA"/>
</dbReference>
<dbReference type="PROSITE" id="PS00211">
    <property type="entry name" value="ABC_TRANSPORTER_1"/>
    <property type="match status" value="1"/>
</dbReference>
<proteinExistence type="inferred from homology"/>
<dbReference type="InterPro" id="IPR017871">
    <property type="entry name" value="ABC_transporter-like_CS"/>
</dbReference>
<dbReference type="InterPro" id="IPR027417">
    <property type="entry name" value="P-loop_NTPase"/>
</dbReference>
<name>A0A3L6PM57_PANMI</name>
<dbReference type="EMBL" id="PQIB02000016">
    <property type="protein sequence ID" value="RLM60943.1"/>
    <property type="molecule type" value="Genomic_DNA"/>
</dbReference>
<dbReference type="GO" id="GO:0005524">
    <property type="term" value="F:ATP binding"/>
    <property type="evidence" value="ECO:0007669"/>
    <property type="project" value="UniProtKB-KW"/>
</dbReference>
<dbReference type="CDD" id="cd03263">
    <property type="entry name" value="ABC_subfamily_A"/>
    <property type="match status" value="1"/>
</dbReference>
<dbReference type="Proteomes" id="UP000275267">
    <property type="component" value="Unassembled WGS sequence"/>
</dbReference>
<dbReference type="PANTHER" id="PTHR19229">
    <property type="entry name" value="ATP-BINDING CASSETTE TRANSPORTER SUBFAMILY A ABCA"/>
    <property type="match status" value="1"/>
</dbReference>
<dbReference type="GO" id="GO:0140359">
    <property type="term" value="F:ABC-type transporter activity"/>
    <property type="evidence" value="ECO:0007669"/>
    <property type="project" value="InterPro"/>
</dbReference>
<dbReference type="OrthoDB" id="8061355at2759"/>
<dbReference type="Gene3D" id="3.40.50.300">
    <property type="entry name" value="P-loop containing nucleotide triphosphate hydrolases"/>
    <property type="match status" value="1"/>
</dbReference>
<protein>
    <recommendedName>
        <fullName evidence="4">ABC transporter domain-containing protein</fullName>
    </recommendedName>
</protein>
<dbReference type="GO" id="GO:0016887">
    <property type="term" value="F:ATP hydrolysis activity"/>
    <property type="evidence" value="ECO:0007669"/>
    <property type="project" value="InterPro"/>
</dbReference>
<evidence type="ECO:0000256" key="2">
    <source>
        <dbReference type="ARBA" id="ARBA00022741"/>
    </source>
</evidence>
<gene>
    <name evidence="5" type="ORF">C2845_PM14G10550</name>
</gene>
<evidence type="ECO:0000256" key="3">
    <source>
        <dbReference type="ARBA" id="ARBA00022840"/>
    </source>
</evidence>
<keyword evidence="3" id="KW-0067">ATP-binding</keyword>
<comment type="caution">
    <text evidence="5">The sequence shown here is derived from an EMBL/GenBank/DDBJ whole genome shotgun (WGS) entry which is preliminary data.</text>
</comment>
<keyword evidence="2" id="KW-0547">Nucleotide-binding</keyword>
<dbReference type="PANTHER" id="PTHR19229:SF141">
    <property type="entry name" value="OS08G0398350 PROTEIN"/>
    <property type="match status" value="1"/>
</dbReference>
<evidence type="ECO:0000256" key="1">
    <source>
        <dbReference type="ARBA" id="ARBA00008526"/>
    </source>
</evidence>
<dbReference type="InterPro" id="IPR003593">
    <property type="entry name" value="AAA+_ATPase"/>
</dbReference>
<evidence type="ECO:0000313" key="6">
    <source>
        <dbReference type="Proteomes" id="UP000275267"/>
    </source>
</evidence>
<accession>A0A3L6PM57</accession>
<comment type="similarity">
    <text evidence="1">Belongs to the ABC transporter superfamily. ABCA family. CPR flippase (TC 3.A.1.211) subfamily.</text>
</comment>
<dbReference type="GO" id="GO:0016020">
    <property type="term" value="C:membrane"/>
    <property type="evidence" value="ECO:0007669"/>
    <property type="project" value="InterPro"/>
</dbReference>
<dbReference type="InterPro" id="IPR003439">
    <property type="entry name" value="ABC_transporter-like_ATP-bd"/>
</dbReference>
<feature type="domain" description="ABC transporter" evidence="4">
    <location>
        <begin position="431"/>
        <end position="662"/>
    </location>
</feature>
<reference evidence="6" key="1">
    <citation type="journal article" date="2019" name="Nat. Commun.">
        <title>The genome of broomcorn millet.</title>
        <authorList>
            <person name="Zou C."/>
            <person name="Miki D."/>
            <person name="Li D."/>
            <person name="Tang Q."/>
            <person name="Xiao L."/>
            <person name="Rajput S."/>
            <person name="Deng P."/>
            <person name="Jia W."/>
            <person name="Huang R."/>
            <person name="Zhang M."/>
            <person name="Sun Y."/>
            <person name="Hu J."/>
            <person name="Fu X."/>
            <person name="Schnable P.S."/>
            <person name="Li F."/>
            <person name="Zhang H."/>
            <person name="Feng B."/>
            <person name="Zhu X."/>
            <person name="Liu R."/>
            <person name="Schnable J.C."/>
            <person name="Zhu J.-K."/>
            <person name="Zhang H."/>
        </authorList>
    </citation>
    <scope>NUCLEOTIDE SEQUENCE [LARGE SCALE GENOMIC DNA]</scope>
</reference>
<dbReference type="STRING" id="4540.A0A3L6PM57"/>
<dbReference type="SMART" id="SM00382">
    <property type="entry name" value="AAA"/>
    <property type="match status" value="1"/>
</dbReference>
<sequence>MESPRSRGLARFFRQVHALFLKNLSFQRRNVRTNAAIAAFPVLLCALLVSIQHVVDSELERPPWRCGCAGGECGIQHSTPTQALSCAVPDPEARPLTRLHRRPCNASENCPATVLLTGQNRQLAEVLGRLLFPPVPVQYALVLDASNSSDYLDELSSVVPGSNSLPAHVLFIEPGLVPQQGTFYVLQPQCLLDSRNISGNFDGIPLESGYDFLDTSKRRFHVYVWYNSSFSRDNGHHSMTVLRVARLVNMIVLAFLLASFFSSAKIATVIGYIYVFGSSLLGKALLKIFIEDATFPRMWLVIMELVPGFSLYRGVYELSEYAAAGRNMGKPGMRWADLNDPVNGMKDVFILMSTEWIILLLVAFLLDHRPEWQPLFLFGFLSTKHSSPSEKPNKLKRGSRKVHVDMTKPDVFLERKLVERLLKDMDMKNMIICHNLKKVYPGKNGNPDKHAVRGLSLALRKGQCFGMLGPNGAGKTSFINMMIGLLKPTYGTAYIHGMDLRTEMNKIYANIGVCPQHEYDHNRLSCFGTLTGREHLMFYGRMKNLTGAALTQAVEDSLKSVNLFHSGFGDKSVSKYSGGMKRRLSVAIALIGNPKVVYMDEPSTGLDSRSRNDLWSIIKRAKKDCTIILTDDGVGRAGRDSGGRVRQGGQGGPGVRRAIVVSA</sequence>
<evidence type="ECO:0000259" key="4">
    <source>
        <dbReference type="PROSITE" id="PS50893"/>
    </source>
</evidence>
<organism evidence="5 6">
    <name type="scientific">Panicum miliaceum</name>
    <name type="common">Proso millet</name>
    <name type="synonym">Broomcorn millet</name>
    <dbReference type="NCBI Taxonomy" id="4540"/>
    <lineage>
        <taxon>Eukaryota</taxon>
        <taxon>Viridiplantae</taxon>
        <taxon>Streptophyta</taxon>
        <taxon>Embryophyta</taxon>
        <taxon>Tracheophyta</taxon>
        <taxon>Spermatophyta</taxon>
        <taxon>Magnoliopsida</taxon>
        <taxon>Liliopsida</taxon>
        <taxon>Poales</taxon>
        <taxon>Poaceae</taxon>
        <taxon>PACMAD clade</taxon>
        <taxon>Panicoideae</taxon>
        <taxon>Panicodae</taxon>
        <taxon>Paniceae</taxon>
        <taxon>Panicinae</taxon>
        <taxon>Panicum</taxon>
        <taxon>Panicum sect. Panicum</taxon>
    </lineage>
</organism>
<dbReference type="PROSITE" id="PS50893">
    <property type="entry name" value="ABC_TRANSPORTER_2"/>
    <property type="match status" value="1"/>
</dbReference>
<dbReference type="AlphaFoldDB" id="A0A3L6PM57"/>
<evidence type="ECO:0000313" key="5">
    <source>
        <dbReference type="EMBL" id="RLM60943.1"/>
    </source>
</evidence>
<keyword evidence="6" id="KW-1185">Reference proteome</keyword>